<comment type="subcellular location">
    <subcellularLocation>
        <location evidence="1">Nucleus</location>
    </subcellularLocation>
</comment>
<evidence type="ECO:0000256" key="2">
    <source>
        <dbReference type="ARBA" id="ARBA00023015"/>
    </source>
</evidence>
<dbReference type="FunFam" id="4.10.280.10:FF:000004">
    <property type="entry name" value="Basic helix-loop-helix transcription factor"/>
    <property type="match status" value="1"/>
</dbReference>
<evidence type="ECO:0000259" key="6">
    <source>
        <dbReference type="PROSITE" id="PS50888"/>
    </source>
</evidence>
<dbReference type="SUPFAM" id="SSF47459">
    <property type="entry name" value="HLH, helix-loop-helix DNA-binding domain"/>
    <property type="match status" value="1"/>
</dbReference>
<evidence type="ECO:0000313" key="7">
    <source>
        <dbReference type="EMBL" id="URM60566.1"/>
    </source>
</evidence>
<evidence type="ECO:0000256" key="3">
    <source>
        <dbReference type="ARBA" id="ARBA00023163"/>
    </source>
</evidence>
<evidence type="ECO:0000256" key="1">
    <source>
        <dbReference type="ARBA" id="ARBA00004123"/>
    </source>
</evidence>
<dbReference type="InterPro" id="IPR011598">
    <property type="entry name" value="bHLH_dom"/>
</dbReference>
<organism evidence="7">
    <name type="scientific">Gymnema sylvestre</name>
    <name type="common">Gurmar</name>
    <name type="synonym">Periploca sylvestris</name>
    <dbReference type="NCBI Taxonomy" id="4068"/>
    <lineage>
        <taxon>Eukaryota</taxon>
        <taxon>Viridiplantae</taxon>
        <taxon>Streptophyta</taxon>
        <taxon>Embryophyta</taxon>
        <taxon>Tracheophyta</taxon>
        <taxon>Spermatophyta</taxon>
        <taxon>Magnoliopsida</taxon>
        <taxon>eudicotyledons</taxon>
        <taxon>Gunneridae</taxon>
        <taxon>Pentapetalae</taxon>
        <taxon>asterids</taxon>
        <taxon>lamiids</taxon>
        <taxon>Gentianales</taxon>
        <taxon>Apocynaceae</taxon>
        <taxon>Asclepiadoideae</taxon>
        <taxon>Marsdenieae</taxon>
        <taxon>Gymnema</taxon>
    </lineage>
</organism>
<dbReference type="EMBL" id="MT911912">
    <property type="protein sequence ID" value="URM60566.1"/>
    <property type="molecule type" value="mRNA"/>
</dbReference>
<protein>
    <submittedName>
        <fullName evidence="7">Phytochrome-interacting factor 4 PIF4</fullName>
    </submittedName>
</protein>
<keyword evidence="2" id="KW-0805">Transcription regulation</keyword>
<dbReference type="SMART" id="SM00353">
    <property type="entry name" value="HLH"/>
    <property type="match status" value="1"/>
</dbReference>
<proteinExistence type="evidence at transcript level"/>
<evidence type="ECO:0000256" key="5">
    <source>
        <dbReference type="SAM" id="MobiDB-lite"/>
    </source>
</evidence>
<feature type="region of interest" description="Disordered" evidence="5">
    <location>
        <begin position="251"/>
        <end position="328"/>
    </location>
</feature>
<feature type="region of interest" description="Disordered" evidence="5">
    <location>
        <begin position="159"/>
        <end position="189"/>
    </location>
</feature>
<accession>A0A976X7D0</accession>
<dbReference type="GO" id="GO:0005634">
    <property type="term" value="C:nucleus"/>
    <property type="evidence" value="ECO:0007669"/>
    <property type="project" value="UniProtKB-SubCell"/>
</dbReference>
<feature type="compositionally biased region" description="Polar residues" evidence="5">
    <location>
        <begin position="159"/>
        <end position="170"/>
    </location>
</feature>
<keyword evidence="4" id="KW-0539">Nucleus</keyword>
<reference evidence="7" key="1">
    <citation type="submission" date="2020-08" db="EMBL/GenBank/DDBJ databases">
        <title>Hormonal signalling in Gymnema sylvestre.</title>
        <authorList>
            <person name="Kalariya K.A."/>
        </authorList>
    </citation>
    <scope>NUCLEOTIDE SEQUENCE</scope>
</reference>
<feature type="domain" description="BHLH" evidence="6">
    <location>
        <begin position="320"/>
        <end position="369"/>
    </location>
</feature>
<feature type="compositionally biased region" description="Low complexity" evidence="5">
    <location>
        <begin position="477"/>
        <end position="487"/>
    </location>
</feature>
<sequence length="505" mass="55548">MNPSFPDWNIEAELPVPHQKKPLGLDHELVELLWENGQVVLHSQTHRKAAVYDPIDSRQQVDKHDQSTIQVTGSCGNPTTLIHDNETVSWINCPIVDDDDDNPFEKEFPSNFLPDIQLPNPNPGETQKQLHHLDDENLCEIDPSNFGANQLLAPRFQTFNSPQQSNNSRGVTRCPNIPSRQKADLGSSKMMRSEVREHSMRTVGSSHCGSNQVAVDADTSRVSSCGFGNNGVSAAVVKDYGGKLSSQNEIGERETHEQAITSSSGGSGTSFGRTCTSNDSLKRKSRDAEDSECQSKAAVLESGARKKSASKSGTAARKSRAAEVHNLSERRRRDRINEKMKALQELLPHSNKSDKASMLDEAIEYMKSLQLQLQMMWMGSGMAPLMFPSVQHYMSRVGMGIGPPTLPSIPNPMHLPRLPLVDQTMNVAAPPNQAAMINSMNYQNQLQNNFSEQYASYLGFHSMQSNSQPMNIFGFGSNMSQQNQNSNLPPPPPPPSNTNNGLSAG</sequence>
<dbReference type="InterPro" id="IPR044273">
    <property type="entry name" value="PIF3-like"/>
</dbReference>
<dbReference type="PROSITE" id="PS50888">
    <property type="entry name" value="BHLH"/>
    <property type="match status" value="1"/>
</dbReference>
<dbReference type="InterPro" id="IPR036638">
    <property type="entry name" value="HLH_DNA-bd_sf"/>
</dbReference>
<dbReference type="AlphaFoldDB" id="A0A976X7D0"/>
<dbReference type="PANTHER" id="PTHR46807:SF7">
    <property type="entry name" value="BHLH DOMAIN-CONTAINING PROTEIN"/>
    <property type="match status" value="1"/>
</dbReference>
<dbReference type="Gene3D" id="4.10.280.10">
    <property type="entry name" value="Helix-loop-helix DNA-binding domain"/>
    <property type="match status" value="1"/>
</dbReference>
<dbReference type="CDD" id="cd11445">
    <property type="entry name" value="bHLH_AtPIF_like"/>
    <property type="match status" value="1"/>
</dbReference>
<dbReference type="PANTHER" id="PTHR46807">
    <property type="entry name" value="TRANSCRIPTION FACTOR PIF3"/>
    <property type="match status" value="1"/>
</dbReference>
<evidence type="ECO:0000256" key="4">
    <source>
        <dbReference type="ARBA" id="ARBA00023242"/>
    </source>
</evidence>
<dbReference type="GO" id="GO:0003700">
    <property type="term" value="F:DNA-binding transcription factor activity"/>
    <property type="evidence" value="ECO:0007669"/>
    <property type="project" value="InterPro"/>
</dbReference>
<dbReference type="InterPro" id="IPR047265">
    <property type="entry name" value="PIF1-like_bHLH"/>
</dbReference>
<name>A0A976X7D0_GYMSY</name>
<feature type="region of interest" description="Disordered" evidence="5">
    <location>
        <begin position="471"/>
        <end position="505"/>
    </location>
</feature>
<keyword evidence="3" id="KW-0804">Transcription</keyword>
<dbReference type="GO" id="GO:0046983">
    <property type="term" value="F:protein dimerization activity"/>
    <property type="evidence" value="ECO:0007669"/>
    <property type="project" value="InterPro"/>
</dbReference>
<dbReference type="Pfam" id="PF00010">
    <property type="entry name" value="HLH"/>
    <property type="match status" value="1"/>
</dbReference>
<dbReference type="GO" id="GO:0010017">
    <property type="term" value="P:red or far-red light signaling pathway"/>
    <property type="evidence" value="ECO:0007669"/>
    <property type="project" value="UniProtKB-ARBA"/>
</dbReference>